<evidence type="ECO:0000256" key="1">
    <source>
        <dbReference type="ARBA" id="ARBA00004141"/>
    </source>
</evidence>
<dbReference type="EMBL" id="LT550446">
    <property type="protein sequence ID" value="SAL95660.1"/>
    <property type="molecule type" value="Genomic_DNA"/>
</dbReference>
<dbReference type="SMART" id="SM00014">
    <property type="entry name" value="acidPPc"/>
    <property type="match status" value="1"/>
</dbReference>
<dbReference type="GO" id="GO:0070916">
    <property type="term" value="C:inositol phosphoceramide synthase complex"/>
    <property type="evidence" value="ECO:0007669"/>
    <property type="project" value="TreeGrafter"/>
</dbReference>
<dbReference type="CDD" id="cd03386">
    <property type="entry name" value="PAP2_Aur1_like"/>
    <property type="match status" value="1"/>
</dbReference>
<dbReference type="FunCoup" id="A0A168KXY2">
    <property type="interactions" value="119"/>
</dbReference>
<evidence type="ECO:0000256" key="2">
    <source>
        <dbReference type="ARBA" id="ARBA00022692"/>
    </source>
</evidence>
<dbReference type="PANTHER" id="PTHR31310:SF11">
    <property type="entry name" value="INOSITOL PHOSPHORYLCERAMIDE SYNTHASE CATALYTIC SUBUNIT AUR1"/>
    <property type="match status" value="1"/>
</dbReference>
<keyword evidence="3 6" id="KW-1133">Transmembrane helix</keyword>
<feature type="region of interest" description="Disordered" evidence="5">
    <location>
        <begin position="399"/>
        <end position="474"/>
    </location>
</feature>
<evidence type="ECO:0000313" key="9">
    <source>
        <dbReference type="Proteomes" id="UP000078561"/>
    </source>
</evidence>
<dbReference type="Proteomes" id="UP000078561">
    <property type="component" value="Unassembled WGS sequence"/>
</dbReference>
<feature type="transmembrane region" description="Helical" evidence="6">
    <location>
        <begin position="161"/>
        <end position="180"/>
    </location>
</feature>
<dbReference type="OMA" id="WSTIYLM"/>
<dbReference type="InterPro" id="IPR000326">
    <property type="entry name" value="PAP2/HPO"/>
</dbReference>
<dbReference type="SUPFAM" id="SSF48317">
    <property type="entry name" value="Acid phosphatase/Vanadium-dependent haloperoxidase"/>
    <property type="match status" value="1"/>
</dbReference>
<feature type="transmembrane region" description="Helical" evidence="6">
    <location>
        <begin position="213"/>
        <end position="233"/>
    </location>
</feature>
<feature type="transmembrane region" description="Helical" evidence="6">
    <location>
        <begin position="132"/>
        <end position="154"/>
    </location>
</feature>
<gene>
    <name evidence="8" type="primary">ABSGL_01001.1 scaffold 1139</name>
</gene>
<name>A0A168KXY2_ABSGL</name>
<dbReference type="GO" id="GO:0016020">
    <property type="term" value="C:membrane"/>
    <property type="evidence" value="ECO:0007669"/>
    <property type="project" value="UniProtKB-SubCell"/>
</dbReference>
<keyword evidence="4 6" id="KW-0472">Membrane</keyword>
<accession>A0A168KXY2</accession>
<proteinExistence type="predicted"/>
<dbReference type="InParanoid" id="A0A168KXY2"/>
<feature type="transmembrane region" description="Helical" evidence="6">
    <location>
        <begin position="47"/>
        <end position="66"/>
    </location>
</feature>
<protein>
    <recommendedName>
        <fullName evidence="7">Phosphatidic acid phosphatase type 2/haloperoxidase domain-containing protein</fullName>
    </recommendedName>
</protein>
<feature type="transmembrane region" description="Helical" evidence="6">
    <location>
        <begin position="277"/>
        <end position="299"/>
    </location>
</feature>
<keyword evidence="2 6" id="KW-0812">Transmembrane</keyword>
<keyword evidence="9" id="KW-1185">Reference proteome</keyword>
<dbReference type="Gene3D" id="1.20.144.10">
    <property type="entry name" value="Phosphatidic acid phosphatase type 2/haloperoxidase"/>
    <property type="match status" value="1"/>
</dbReference>
<dbReference type="InterPro" id="IPR036938">
    <property type="entry name" value="PAP2/HPO_sf"/>
</dbReference>
<feature type="transmembrane region" description="Helical" evidence="6">
    <location>
        <begin position="73"/>
        <end position="90"/>
    </location>
</feature>
<feature type="domain" description="Phosphatidic acid phosphatase type 2/haloperoxidase" evidence="7">
    <location>
        <begin position="159"/>
        <end position="296"/>
    </location>
</feature>
<dbReference type="PANTHER" id="PTHR31310">
    <property type="match status" value="1"/>
</dbReference>
<dbReference type="STRING" id="4829.A0A168KXY2"/>
<feature type="compositionally biased region" description="Basic residues" evidence="5">
    <location>
        <begin position="399"/>
        <end position="408"/>
    </location>
</feature>
<dbReference type="GO" id="GO:0030148">
    <property type="term" value="P:sphingolipid biosynthetic process"/>
    <property type="evidence" value="ECO:0007669"/>
    <property type="project" value="TreeGrafter"/>
</dbReference>
<dbReference type="Pfam" id="PF14378">
    <property type="entry name" value="PAP2_3"/>
    <property type="match status" value="1"/>
</dbReference>
<evidence type="ECO:0000256" key="4">
    <source>
        <dbReference type="ARBA" id="ARBA00023136"/>
    </source>
</evidence>
<evidence type="ECO:0000259" key="7">
    <source>
        <dbReference type="SMART" id="SM00014"/>
    </source>
</evidence>
<comment type="subcellular location">
    <subcellularLocation>
        <location evidence="1">Membrane</location>
        <topology evidence="1">Multi-pass membrane protein</topology>
    </subcellularLocation>
</comment>
<organism evidence="8">
    <name type="scientific">Absidia glauca</name>
    <name type="common">Pin mould</name>
    <dbReference type="NCBI Taxonomy" id="4829"/>
    <lineage>
        <taxon>Eukaryota</taxon>
        <taxon>Fungi</taxon>
        <taxon>Fungi incertae sedis</taxon>
        <taxon>Mucoromycota</taxon>
        <taxon>Mucoromycotina</taxon>
        <taxon>Mucoromycetes</taxon>
        <taxon>Mucorales</taxon>
        <taxon>Cunninghamellaceae</taxon>
        <taxon>Absidia</taxon>
    </lineage>
</organism>
<evidence type="ECO:0000313" key="8">
    <source>
        <dbReference type="EMBL" id="SAL95660.1"/>
    </source>
</evidence>
<reference evidence="8" key="1">
    <citation type="submission" date="2016-04" db="EMBL/GenBank/DDBJ databases">
        <authorList>
            <person name="Evans L.H."/>
            <person name="Alamgir A."/>
            <person name="Owens N."/>
            <person name="Weber N.D."/>
            <person name="Virtaneva K."/>
            <person name="Barbian K."/>
            <person name="Babar A."/>
            <person name="Rosenke K."/>
        </authorList>
    </citation>
    <scope>NUCLEOTIDE SEQUENCE [LARGE SCALE GENOMIC DNA]</scope>
    <source>
        <strain evidence="8">CBS 101.48</strain>
    </source>
</reference>
<dbReference type="OrthoDB" id="5784at2759"/>
<dbReference type="InterPro" id="IPR052185">
    <property type="entry name" value="IPC_Synthase-Related"/>
</dbReference>
<dbReference type="InterPro" id="IPR026841">
    <property type="entry name" value="Aur1/Ipt1"/>
</dbReference>
<dbReference type="AlphaFoldDB" id="A0A168KXY2"/>
<evidence type="ECO:0000256" key="6">
    <source>
        <dbReference type="SAM" id="Phobius"/>
    </source>
</evidence>
<feature type="compositionally biased region" description="Low complexity" evidence="5">
    <location>
        <begin position="445"/>
        <end position="460"/>
    </location>
</feature>
<feature type="transmembrane region" description="Helical" evidence="6">
    <location>
        <begin position="245"/>
        <end position="265"/>
    </location>
</feature>
<dbReference type="GO" id="GO:0006676">
    <property type="term" value="P:mannosyl diphosphorylinositol ceramide metabolic process"/>
    <property type="evidence" value="ECO:0007669"/>
    <property type="project" value="TreeGrafter"/>
</dbReference>
<evidence type="ECO:0000256" key="3">
    <source>
        <dbReference type="ARBA" id="ARBA00022989"/>
    </source>
</evidence>
<evidence type="ECO:0000256" key="5">
    <source>
        <dbReference type="SAM" id="MobiDB-lite"/>
    </source>
</evidence>
<sequence>MIPASLSSRLSSLYQRATANRTIYDLQYVFLGALLIADYFIIQSPGWIIKTVLAIALISSLFMPYIRRFTTPALPIFTWLITFYACQFIPTEYRPGHIFVNILPTLERILYGASLSEIISKHTHPVLDIMAWLPYGVIHFSLPFVLAFLLFVFGPPKSAKIFGQAFGYMNIAGVLTQLLFPNASPWYEMTYGSAPADYSIPGEPGGLARIDDILGLKLYGSTFGGSPLVFGAFPSLHSGSATIEMLFVTYLCPKLWPLGVAYTMWLWWSTMYLTHHYLIDLVGGSIYAFLTFFVARQFLPKVDAKKPNRLAYLVGIPSSSSYSISNFVRSIEYSRWFGQGSHHYNKVETDHGDVIDRDEESRVALYEGKEFDLVHSTTTMNGQPQDIYVLMEPDMEKQQRHHYRHRSQHSAASNDVALTPIRMRYVDNDDRSSDDEVESSPILMSSHTSPSCSEPSSPVTPYAPDHHNAFGWKR</sequence>